<dbReference type="Gene3D" id="3.40.50.200">
    <property type="entry name" value="Peptidase S8/S53 domain"/>
    <property type="match status" value="1"/>
</dbReference>
<dbReference type="InterPro" id="IPR036852">
    <property type="entry name" value="Peptidase_S8/S53_dom_sf"/>
</dbReference>
<gene>
    <name evidence="8" type="ORF">GCM10023093_20900</name>
</gene>
<dbReference type="PROSITE" id="PS00138">
    <property type="entry name" value="SUBTILASE_SER"/>
    <property type="match status" value="1"/>
</dbReference>
<dbReference type="InterPro" id="IPR026444">
    <property type="entry name" value="Secre_tail"/>
</dbReference>
<evidence type="ECO:0000259" key="7">
    <source>
        <dbReference type="Pfam" id="PF00082"/>
    </source>
</evidence>
<comment type="caution">
    <text evidence="8">The sequence shown here is derived from an EMBL/GenBank/DDBJ whole genome shotgun (WGS) entry which is preliminary data.</text>
</comment>
<dbReference type="EMBL" id="BAABFA010000012">
    <property type="protein sequence ID" value="GAA4466572.1"/>
    <property type="molecule type" value="Genomic_DNA"/>
</dbReference>
<comment type="similarity">
    <text evidence="1 5 6">Belongs to the peptidase S8 family.</text>
</comment>
<dbReference type="InterPro" id="IPR017317">
    <property type="entry name" value="Pept_S8_subtilisin_bacteroid-2"/>
</dbReference>
<organism evidence="8 9">
    <name type="scientific">Nemorincola caseinilytica</name>
    <dbReference type="NCBI Taxonomy" id="2054315"/>
    <lineage>
        <taxon>Bacteria</taxon>
        <taxon>Pseudomonadati</taxon>
        <taxon>Bacteroidota</taxon>
        <taxon>Chitinophagia</taxon>
        <taxon>Chitinophagales</taxon>
        <taxon>Chitinophagaceae</taxon>
        <taxon>Nemorincola</taxon>
    </lineage>
</organism>
<dbReference type="Pfam" id="PF00082">
    <property type="entry name" value="Peptidase_S8"/>
    <property type="match status" value="1"/>
</dbReference>
<dbReference type="PRINTS" id="PR00723">
    <property type="entry name" value="SUBTILISIN"/>
</dbReference>
<dbReference type="PROSITE" id="PS51892">
    <property type="entry name" value="SUBTILASE"/>
    <property type="match status" value="1"/>
</dbReference>
<dbReference type="RefSeq" id="WP_345082742.1">
    <property type="nucleotide sequence ID" value="NZ_BAABFA010000012.1"/>
</dbReference>
<proteinExistence type="inferred from homology"/>
<evidence type="ECO:0000313" key="8">
    <source>
        <dbReference type="EMBL" id="GAA4466572.1"/>
    </source>
</evidence>
<reference evidence="9" key="1">
    <citation type="journal article" date="2019" name="Int. J. Syst. Evol. Microbiol.">
        <title>The Global Catalogue of Microorganisms (GCM) 10K type strain sequencing project: providing services to taxonomists for standard genome sequencing and annotation.</title>
        <authorList>
            <consortium name="The Broad Institute Genomics Platform"/>
            <consortium name="The Broad Institute Genome Sequencing Center for Infectious Disease"/>
            <person name="Wu L."/>
            <person name="Ma J."/>
        </authorList>
    </citation>
    <scope>NUCLEOTIDE SEQUENCE [LARGE SCALE GENOMIC DNA]</scope>
    <source>
        <strain evidence="9">JCM 32105</strain>
    </source>
</reference>
<dbReference type="PANTHER" id="PTHR43806">
    <property type="entry name" value="PEPTIDASE S8"/>
    <property type="match status" value="1"/>
</dbReference>
<evidence type="ECO:0000256" key="3">
    <source>
        <dbReference type="ARBA" id="ARBA00022801"/>
    </source>
</evidence>
<evidence type="ECO:0000256" key="2">
    <source>
        <dbReference type="ARBA" id="ARBA00022670"/>
    </source>
</evidence>
<evidence type="ECO:0000256" key="6">
    <source>
        <dbReference type="RuleBase" id="RU003355"/>
    </source>
</evidence>
<keyword evidence="9" id="KW-1185">Reference proteome</keyword>
<protein>
    <submittedName>
        <fullName evidence="8">S8 family serine peptidase</fullName>
    </submittedName>
</protein>
<feature type="domain" description="Peptidase S8/S53" evidence="7">
    <location>
        <begin position="177"/>
        <end position="450"/>
    </location>
</feature>
<feature type="active site" description="Charge relay system" evidence="5">
    <location>
        <position position="186"/>
    </location>
</feature>
<evidence type="ECO:0000256" key="4">
    <source>
        <dbReference type="ARBA" id="ARBA00022825"/>
    </source>
</evidence>
<dbReference type="NCBIfam" id="TIGR04183">
    <property type="entry name" value="Por_Secre_tail"/>
    <property type="match status" value="1"/>
</dbReference>
<name>A0ABP8NIR2_9BACT</name>
<dbReference type="PANTHER" id="PTHR43806:SF67">
    <property type="entry name" value="EGF-LIKE DOMAIN-CONTAINING PROTEIN"/>
    <property type="match status" value="1"/>
</dbReference>
<feature type="active site" description="Charge relay system" evidence="5">
    <location>
        <position position="226"/>
    </location>
</feature>
<evidence type="ECO:0000256" key="5">
    <source>
        <dbReference type="PROSITE-ProRule" id="PRU01240"/>
    </source>
</evidence>
<feature type="active site" description="Charge relay system" evidence="5">
    <location>
        <position position="404"/>
    </location>
</feature>
<dbReference type="PIRSF" id="PIRSF037903">
    <property type="entry name" value="Subtilisin_rel_GFO_2223"/>
    <property type="match status" value="1"/>
</dbReference>
<dbReference type="InterPro" id="IPR015500">
    <property type="entry name" value="Peptidase_S8_subtilisin-rel"/>
</dbReference>
<keyword evidence="4 5" id="KW-0720">Serine protease</keyword>
<sequence length="555" mass="59103">MCRSARVILLIAAMVAAGSDLWAEQFAYMVRFTDKNNTTYSLSSPLSYLSSRALLRRTTQGIAIDSTDLPVNTTYIDTVLSLTDGKLHGTSKWLNMCVILLRDSAMIHNIEGKPYVSSIRQVGYYADSLRRPVPDDGVPATGAQGYKKTWTGSDYLNTWVQTGLVHGDVLHNAGYTGNGKLIAVMDAGFLDVDTHPGFAAMVSGGRVVDKHNFKLGTDEVYAYDTHGTRALSTMAGYEPGTYIGSAPMASYALYVTEDNFSEQRIELANMLMASERADSIGVDVISSSLGYNLFDDAADNFVFAADFDGNTTIAAQAANMATRKGILFVTSAGNEGGGGWNMILTPGDADSALTIGSVDYSGVSAANSGFGPNAAGRVKPDVCGMGQSAAVFVGSGYGNQNGTSFSTPQIAGWAACLWQAYPTATPYQLRDAIIRCASRYTAPTAQQGYGIPDLGCSKQAMSVKDVKPFAPGVWVSAAPNPVGNELRIVVAPDEDGPVSFAVIDVTGRMILTAERTFSRGYNDAFILPMNSLPAGIYLLRAETATQRQAIKVVKE</sequence>
<dbReference type="InterPro" id="IPR000209">
    <property type="entry name" value="Peptidase_S8/S53_dom"/>
</dbReference>
<keyword evidence="3 5" id="KW-0378">Hydrolase</keyword>
<evidence type="ECO:0000313" key="9">
    <source>
        <dbReference type="Proteomes" id="UP001500067"/>
    </source>
</evidence>
<dbReference type="InterPro" id="IPR050131">
    <property type="entry name" value="Peptidase_S8_subtilisin-like"/>
</dbReference>
<dbReference type="SUPFAM" id="SSF52743">
    <property type="entry name" value="Subtilisin-like"/>
    <property type="match status" value="1"/>
</dbReference>
<keyword evidence="2 5" id="KW-0645">Protease</keyword>
<accession>A0ABP8NIR2</accession>
<dbReference type="InterPro" id="IPR023828">
    <property type="entry name" value="Peptidase_S8_Ser-AS"/>
</dbReference>
<dbReference type="Proteomes" id="UP001500067">
    <property type="component" value="Unassembled WGS sequence"/>
</dbReference>
<dbReference type="InterPro" id="IPR023827">
    <property type="entry name" value="Peptidase_S8_Asp-AS"/>
</dbReference>
<evidence type="ECO:0000256" key="1">
    <source>
        <dbReference type="ARBA" id="ARBA00011073"/>
    </source>
</evidence>
<dbReference type="PROSITE" id="PS00136">
    <property type="entry name" value="SUBTILASE_ASP"/>
    <property type="match status" value="1"/>
</dbReference>